<reference evidence="15 16" key="1">
    <citation type="journal article" date="2012" name="Genome Biol.">
        <title>Sequencing three crocodilian genomes to illuminate the evolution of archosaurs and amniotes.</title>
        <authorList>
            <person name="St John J.A."/>
            <person name="Braun E.L."/>
            <person name="Isberg S.R."/>
            <person name="Miles L.G."/>
            <person name="Chong A.Y."/>
            <person name="Gongora J."/>
            <person name="Dalzell P."/>
            <person name="Moran C."/>
            <person name="Bed'hom B."/>
            <person name="Abzhanov A."/>
            <person name="Burgess S.C."/>
            <person name="Cooksey A.M."/>
            <person name="Castoe T.A."/>
            <person name="Crawford N.G."/>
            <person name="Densmore L.D."/>
            <person name="Drew J.C."/>
            <person name="Edwards S.V."/>
            <person name="Faircloth B.C."/>
            <person name="Fujita M.K."/>
            <person name="Greenwold M.J."/>
            <person name="Hoffmann F.G."/>
            <person name="Howard J.M."/>
            <person name="Iguchi T."/>
            <person name="Janes D.E."/>
            <person name="Khan S.Y."/>
            <person name="Kohno S."/>
            <person name="de Koning A.J."/>
            <person name="Lance S.L."/>
            <person name="McCarthy F.M."/>
            <person name="McCormack J.E."/>
            <person name="Merchant M.E."/>
            <person name="Peterson D.G."/>
            <person name="Pollock D.D."/>
            <person name="Pourmand N."/>
            <person name="Raney B.J."/>
            <person name="Roessler K.A."/>
            <person name="Sanford J.R."/>
            <person name="Sawyer R.H."/>
            <person name="Schmidt C.J."/>
            <person name="Triplett E.W."/>
            <person name="Tuberville T.D."/>
            <person name="Venegas-Anaya M."/>
            <person name="Howard J.T."/>
            <person name="Jarvis E.D."/>
            <person name="Guillette L.J.Jr."/>
            <person name="Glenn T.C."/>
            <person name="Green R.E."/>
            <person name="Ray D.A."/>
        </authorList>
    </citation>
    <scope>NUCLEOTIDE SEQUENCE [LARGE SCALE GENOMIC DNA]</scope>
    <source>
        <strain evidence="15">KSC_2009_1</strain>
    </source>
</reference>
<keyword evidence="9" id="KW-0175">Coiled coil</keyword>
<feature type="region of interest" description="Disordered" evidence="10">
    <location>
        <begin position="476"/>
        <end position="501"/>
    </location>
</feature>
<dbReference type="SUPFAM" id="SSF52799">
    <property type="entry name" value="(Phosphotyrosine protein) phosphatases II"/>
    <property type="match status" value="1"/>
</dbReference>
<dbReference type="PROSITE" id="PS50054">
    <property type="entry name" value="TYR_PHOSPHATASE_DUAL"/>
    <property type="match status" value="1"/>
</dbReference>
<dbReference type="GO" id="GO:0004722">
    <property type="term" value="F:protein serine/threonine phosphatase activity"/>
    <property type="evidence" value="ECO:0007669"/>
    <property type="project" value="UniProtKB-EC"/>
</dbReference>
<feature type="region of interest" description="Disordered" evidence="10">
    <location>
        <begin position="279"/>
        <end position="369"/>
    </location>
</feature>
<dbReference type="Gene3D" id="3.90.190.10">
    <property type="entry name" value="Protein tyrosine phosphatase superfamily"/>
    <property type="match status" value="1"/>
</dbReference>
<dbReference type="GO" id="GO:0003779">
    <property type="term" value="F:actin binding"/>
    <property type="evidence" value="ECO:0007669"/>
    <property type="project" value="InterPro"/>
</dbReference>
<evidence type="ECO:0000256" key="2">
    <source>
        <dbReference type="ARBA" id="ARBA00009580"/>
    </source>
</evidence>
<evidence type="ECO:0000259" key="13">
    <source>
        <dbReference type="PROSITE" id="PS50888"/>
    </source>
</evidence>
<feature type="coiled-coil region" evidence="9">
    <location>
        <begin position="1075"/>
        <end position="1109"/>
    </location>
</feature>
<keyword evidence="7" id="KW-0206">Cytoskeleton</keyword>
<feature type="region of interest" description="Disordered" evidence="10">
    <location>
        <begin position="429"/>
        <end position="460"/>
    </location>
</feature>
<dbReference type="InterPro" id="IPR020422">
    <property type="entry name" value="TYR_PHOSPHATASE_DUAL_dom"/>
</dbReference>
<organism evidence="15 16">
    <name type="scientific">Alligator mississippiensis</name>
    <name type="common">American alligator</name>
    <dbReference type="NCBI Taxonomy" id="8496"/>
    <lineage>
        <taxon>Eukaryota</taxon>
        <taxon>Metazoa</taxon>
        <taxon>Chordata</taxon>
        <taxon>Craniata</taxon>
        <taxon>Vertebrata</taxon>
        <taxon>Euteleostomi</taxon>
        <taxon>Archelosauria</taxon>
        <taxon>Archosauria</taxon>
        <taxon>Crocodylia</taxon>
        <taxon>Alligatoridae</taxon>
        <taxon>Alligatorinae</taxon>
        <taxon>Alligator</taxon>
    </lineage>
</organism>
<dbReference type="EMBL" id="AKHW03005047">
    <property type="protein sequence ID" value="KYO28093.1"/>
    <property type="molecule type" value="Genomic_DNA"/>
</dbReference>
<dbReference type="FunFam" id="3.90.190.10:FF:000004">
    <property type="entry name" value="Protein phosphatase Slingshot homolog 2"/>
    <property type="match status" value="1"/>
</dbReference>
<dbReference type="Pfam" id="PF23040">
    <property type="entry name" value="PH_SSH1-like_1st"/>
    <property type="match status" value="1"/>
</dbReference>
<feature type="region of interest" description="Disordered" evidence="10">
    <location>
        <begin position="955"/>
        <end position="1036"/>
    </location>
</feature>
<dbReference type="Pfam" id="PF08766">
    <property type="entry name" value="DEK_C"/>
    <property type="match status" value="1"/>
</dbReference>
<feature type="compositionally biased region" description="Low complexity" evidence="10">
    <location>
        <begin position="342"/>
        <end position="352"/>
    </location>
</feature>
<evidence type="ECO:0000256" key="7">
    <source>
        <dbReference type="ARBA" id="ARBA00023212"/>
    </source>
</evidence>
<dbReference type="CDD" id="cd14571">
    <property type="entry name" value="DSP_slingshot_3"/>
    <property type="match status" value="1"/>
</dbReference>
<dbReference type="PANTHER" id="PTHR45864:SF4">
    <property type="entry name" value="PROTEIN PHOSPHATASE SLINGSHOT HOMOLOG 3"/>
    <property type="match status" value="1"/>
</dbReference>
<dbReference type="Pfam" id="PF00010">
    <property type="entry name" value="HLH"/>
    <property type="match status" value="1"/>
</dbReference>
<feature type="domain" description="BHLH" evidence="13">
    <location>
        <begin position="1024"/>
        <end position="1078"/>
    </location>
</feature>
<dbReference type="PANTHER" id="PTHR45864">
    <property type="entry name" value="SLINGSHOT PROTEIN PHOSPHATASE HOMOLOG"/>
    <property type="match status" value="1"/>
</dbReference>
<dbReference type="InterPro" id="IPR043587">
    <property type="entry name" value="Phosphatase_SSH-like"/>
</dbReference>
<evidence type="ECO:0000259" key="11">
    <source>
        <dbReference type="PROSITE" id="PS50054"/>
    </source>
</evidence>
<comment type="caution">
    <text evidence="15">The sequence shown here is derived from an EMBL/GenBank/DDBJ whole genome shotgun (WGS) entry which is preliminary data.</text>
</comment>
<dbReference type="InterPro" id="IPR014876">
    <property type="entry name" value="DEK_C"/>
</dbReference>
<evidence type="ECO:0000256" key="10">
    <source>
        <dbReference type="SAM" id="MobiDB-lite"/>
    </source>
</evidence>
<dbReference type="Gene3D" id="1.10.10.60">
    <property type="entry name" value="Homeodomain-like"/>
    <property type="match status" value="1"/>
</dbReference>
<comment type="similarity">
    <text evidence="2">Belongs to the protein-tyrosine phosphatase family.</text>
</comment>
<gene>
    <name evidence="15" type="primary">SSH3</name>
    <name evidence="15" type="ORF">Y1Q_0005090</name>
</gene>
<evidence type="ECO:0000256" key="5">
    <source>
        <dbReference type="ARBA" id="ARBA00022801"/>
    </source>
</evidence>
<proteinExistence type="inferred from homology"/>
<dbReference type="Proteomes" id="UP000050525">
    <property type="component" value="Unassembled WGS sequence"/>
</dbReference>
<feature type="region of interest" description="Disordered" evidence="10">
    <location>
        <begin position="812"/>
        <end position="831"/>
    </location>
</feature>
<evidence type="ECO:0000256" key="8">
    <source>
        <dbReference type="ARBA" id="ARBA00048336"/>
    </source>
</evidence>
<feature type="compositionally biased region" description="Polar residues" evidence="10">
    <location>
        <begin position="813"/>
        <end position="830"/>
    </location>
</feature>
<feature type="compositionally biased region" description="Pro residues" evidence="10">
    <location>
        <begin position="437"/>
        <end position="448"/>
    </location>
</feature>
<keyword evidence="16" id="KW-1185">Reference proteome</keyword>
<keyword evidence="5" id="KW-0378">Hydrolase</keyword>
<dbReference type="SMART" id="SM00353">
    <property type="entry name" value="HLH"/>
    <property type="match status" value="1"/>
</dbReference>
<dbReference type="InterPro" id="IPR000387">
    <property type="entry name" value="Tyr_Pase_dom"/>
</dbReference>
<keyword evidence="6" id="KW-0904">Protein phosphatase</keyword>
<evidence type="ECO:0000256" key="1">
    <source>
        <dbReference type="ARBA" id="ARBA00004245"/>
    </source>
</evidence>
<name>A0A151MU92_ALLMI</name>
<dbReference type="SUPFAM" id="SSF109715">
    <property type="entry name" value="DEK C-terminal domain"/>
    <property type="match status" value="1"/>
</dbReference>
<dbReference type="InterPro" id="IPR043588">
    <property type="entry name" value="SSH-N"/>
</dbReference>
<feature type="domain" description="DEK-C" evidence="14">
    <location>
        <begin position="70"/>
        <end position="125"/>
    </location>
</feature>
<feature type="domain" description="Tyrosine-protein phosphatase" evidence="11">
    <location>
        <begin position="129"/>
        <end position="270"/>
    </location>
</feature>
<evidence type="ECO:0000259" key="14">
    <source>
        <dbReference type="PROSITE" id="PS51998"/>
    </source>
</evidence>
<dbReference type="PROSITE" id="PS50056">
    <property type="entry name" value="TYR_PHOSPHATASE_2"/>
    <property type="match status" value="1"/>
</dbReference>
<comment type="catalytic activity">
    <reaction evidence="8">
        <text>O-phospho-L-threonyl-[protein] + H2O = L-threonyl-[protein] + phosphate</text>
        <dbReference type="Rhea" id="RHEA:47004"/>
        <dbReference type="Rhea" id="RHEA-COMP:11060"/>
        <dbReference type="Rhea" id="RHEA-COMP:11605"/>
        <dbReference type="ChEBI" id="CHEBI:15377"/>
        <dbReference type="ChEBI" id="CHEBI:30013"/>
        <dbReference type="ChEBI" id="CHEBI:43474"/>
        <dbReference type="ChEBI" id="CHEBI:61977"/>
        <dbReference type="EC" id="3.1.3.16"/>
    </reaction>
</comment>
<dbReference type="InterPro" id="IPR016130">
    <property type="entry name" value="Tyr_Pase_AS"/>
</dbReference>
<accession>A0A151MU92</accession>
<keyword evidence="4" id="KW-0963">Cytoplasm</keyword>
<feature type="domain" description="Tyrosine specific protein phosphatases" evidence="12">
    <location>
        <begin position="194"/>
        <end position="249"/>
    </location>
</feature>
<dbReference type="SMART" id="SM00195">
    <property type="entry name" value="DSPc"/>
    <property type="match status" value="1"/>
</dbReference>
<feature type="compositionally biased region" description="Basic and acidic residues" evidence="10">
    <location>
        <begin position="998"/>
        <end position="1008"/>
    </location>
</feature>
<dbReference type="InterPro" id="IPR029021">
    <property type="entry name" value="Prot-tyrosine_phosphatase-like"/>
</dbReference>
<evidence type="ECO:0000256" key="9">
    <source>
        <dbReference type="SAM" id="Coils"/>
    </source>
</evidence>
<dbReference type="InterPro" id="IPR000340">
    <property type="entry name" value="Dual-sp_phosphatase_cat-dom"/>
</dbReference>
<dbReference type="PROSITE" id="PS00383">
    <property type="entry name" value="TYR_PHOSPHATASE_1"/>
    <property type="match status" value="1"/>
</dbReference>
<dbReference type="PROSITE" id="PS50888">
    <property type="entry name" value="BHLH"/>
    <property type="match status" value="1"/>
</dbReference>
<dbReference type="PROSITE" id="PS51998">
    <property type="entry name" value="DEK_C"/>
    <property type="match status" value="1"/>
</dbReference>
<evidence type="ECO:0000259" key="12">
    <source>
        <dbReference type="PROSITE" id="PS50056"/>
    </source>
</evidence>
<dbReference type="Gene3D" id="4.10.280.10">
    <property type="entry name" value="Helix-loop-helix DNA-binding domain"/>
    <property type="match status" value="1"/>
</dbReference>
<evidence type="ECO:0000256" key="3">
    <source>
        <dbReference type="ARBA" id="ARBA00013081"/>
    </source>
</evidence>
<sequence length="1229" mass="135960">MWSVLQVLHKACNDAIQNNHFPGGSALGWAERYQCTVASEQSCINEWLAMSDLESVRPDSFCSDKPTERVVTEKMIRAKLREVMATADLESITAKEIRTELECRTNCSLAEYKEFIDNEMLLIMAQMDRPSRIFDHLYLGSEWNAANLEELQRNRVTHILNVTREIDNFFPALFTYMNVRLYDEEASQLLPHWKETFRFISDVRKQNARVLVHCKMGVSRSASTVIAYAMKEYQWTLEQAYRHVQERRPIVHPNPGFMKQLEFYQGILDASRHSSLWAQKAGDAQWEDTGDSNDASSDLSASDESPFPESPTSEEEPAKTPTYCFRPLREPPDEPTQSPQEAAAGGHAGLAAQTSTHEAEELGGSDDSGAEEVRKHLAALQSPQSPGSPRRQRINLYAIMRSISEMESHDTPSPLEGPVEGEMFAVSGIQSSRGSPPLQPDASLPPVPQSQEDPGAGAGSKVQHAALVVSRTKEFEERLGAPGEEPISPTPSTWEPPPKSYGFISSRPRRMVSRTVPQPVAMPLAISPSLALTLTVAQPLAPPLMASPPHNNMAMATDVTEGTCQTYRYGPCSTGALSIDASLTRLFECMTLAYSGKIVSPKWKTFKGLKLLQRDKIRLNNAIWRAWYLQYVEKRKNPVCNFVTPLEYSDGDDHRKPEAVIMEGKYWKRHIEAVVREYHKWRAYFRTQVQNKKDKPVSLPTQRTVDAFQKELGIEAEDDFPMELDPLHDLDIHISNLADTIFYTRNPYGGPNPRGLAHQGNADMIQPTLTQLHPNLGEDFMDTLDHIHDFLAACRPQAALQAPTPLPDVSPLVSISSTCDTDGTPSTTSPKEMRLAEDSVTFPLELEPPLPINGQQIFLPLFPTSPVRVSPPPPAPPALHLQTHPALVFSVITHTTAEKAASTPGAETLGGTFAVPMSSPLPKGGRRRQLQRIAPAPTSSCPPAPSSSFLTQLLRQGPASPARNSPQISGIPEGPAGILLTEKSSHPHSSTAPSGTDPKAEDGAERRRSCSPRQTCSLPGTKGSQRPTLTSSDHTRRMNISSSFDALASLVLQGSAQPSFKLSKAMLLQRSAAYVGRLQQERQQVQETAQRLRGEIEELSAAIGEYQRQLPPSGAPVVAPPSSDRAVELYDDYVRRRTLQDWRFWLFSVIIRPLFESYSKAVSTSSTEEFYQSVLGWLEQHCALPMLRPAISSSLLQLSKMTSILTQPSRLPEQALQAVSCPSHGKGHA</sequence>
<dbReference type="GO" id="GO:0030837">
    <property type="term" value="P:negative regulation of actin filament polymerization"/>
    <property type="evidence" value="ECO:0007669"/>
    <property type="project" value="InterPro"/>
</dbReference>
<evidence type="ECO:0000256" key="6">
    <source>
        <dbReference type="ARBA" id="ARBA00022912"/>
    </source>
</evidence>
<protein>
    <recommendedName>
        <fullName evidence="3">protein-serine/threonine phosphatase</fullName>
        <ecNumber evidence="3">3.1.3.16</ecNumber>
    </recommendedName>
</protein>
<dbReference type="STRING" id="8496.A0A151MU92"/>
<evidence type="ECO:0000313" key="16">
    <source>
        <dbReference type="Proteomes" id="UP000050525"/>
    </source>
</evidence>
<dbReference type="EC" id="3.1.3.16" evidence="3"/>
<feature type="compositionally biased region" description="Low complexity" evidence="10">
    <location>
        <begin position="292"/>
        <end position="311"/>
    </location>
</feature>
<dbReference type="Pfam" id="PF00782">
    <property type="entry name" value="DSPc"/>
    <property type="match status" value="1"/>
</dbReference>
<dbReference type="SUPFAM" id="SSF47459">
    <property type="entry name" value="HLH, helix-loop-helix DNA-binding domain"/>
    <property type="match status" value="1"/>
</dbReference>
<feature type="compositionally biased region" description="Polar residues" evidence="10">
    <location>
        <begin position="1011"/>
        <end position="1036"/>
    </location>
</feature>
<comment type="subcellular location">
    <subcellularLocation>
        <location evidence="1">Cytoplasm</location>
        <location evidence="1">Cytoskeleton</location>
    </subcellularLocation>
</comment>
<evidence type="ECO:0000256" key="4">
    <source>
        <dbReference type="ARBA" id="ARBA00022490"/>
    </source>
</evidence>
<dbReference type="eggNOG" id="KOG3582">
    <property type="taxonomic scope" value="Eukaryota"/>
</dbReference>
<dbReference type="AlphaFoldDB" id="A0A151MU92"/>
<dbReference type="InterPro" id="IPR036638">
    <property type="entry name" value="HLH_DNA-bd_sf"/>
</dbReference>
<dbReference type="GO" id="GO:0046983">
    <property type="term" value="F:protein dimerization activity"/>
    <property type="evidence" value="ECO:0007669"/>
    <property type="project" value="InterPro"/>
</dbReference>
<feature type="region of interest" description="Disordered" evidence="10">
    <location>
        <begin position="899"/>
        <end position="929"/>
    </location>
</feature>
<dbReference type="GO" id="GO:0005856">
    <property type="term" value="C:cytoskeleton"/>
    <property type="evidence" value="ECO:0007669"/>
    <property type="project" value="UniProtKB-SubCell"/>
</dbReference>
<evidence type="ECO:0000313" key="15">
    <source>
        <dbReference type="EMBL" id="KYO28093.1"/>
    </source>
</evidence>
<dbReference type="InterPro" id="IPR011598">
    <property type="entry name" value="bHLH_dom"/>
</dbReference>